<dbReference type="RefSeq" id="XP_004830465.1">
    <property type="nucleotide sequence ID" value="XM_004830408.1"/>
</dbReference>
<organism evidence="3 4">
    <name type="scientific">Theileria equi strain WA</name>
    <dbReference type="NCBI Taxonomy" id="1537102"/>
    <lineage>
        <taxon>Eukaryota</taxon>
        <taxon>Sar</taxon>
        <taxon>Alveolata</taxon>
        <taxon>Apicomplexa</taxon>
        <taxon>Aconoidasida</taxon>
        <taxon>Piroplasmida</taxon>
        <taxon>Theileriidae</taxon>
        <taxon>Theileria</taxon>
    </lineage>
</organism>
<dbReference type="VEuPathDB" id="PiroplasmaDB:BEWA_002060"/>
<evidence type="ECO:0000313" key="3">
    <source>
        <dbReference type="EMBL" id="AFZ80799.1"/>
    </source>
</evidence>
<evidence type="ECO:0000256" key="1">
    <source>
        <dbReference type="SAM" id="MobiDB-lite"/>
    </source>
</evidence>
<dbReference type="EMBL" id="CP001670">
    <property type="protein sequence ID" value="AFZ80799.1"/>
    <property type="molecule type" value="Genomic_DNA"/>
</dbReference>
<dbReference type="GeneID" id="15805622"/>
<feature type="compositionally biased region" description="Polar residues" evidence="1">
    <location>
        <begin position="403"/>
        <end position="412"/>
    </location>
</feature>
<name>L0B0Y6_THEEQ</name>
<sequence length="474" mass="52331">MSGNVTIDINNRPGGGVEKDDKGYYYESDGGGIVNLTSAWYPELEGTYRKLTHTPKNGQKISTINKGGTPQEGFTDLSSYSSVSVYYWSGDNGFSKPLLIQLGTGDNECYTTTNGNNWGKDSGITSGNLREKLNKQNCGKNKAHVVDLSQKKNNHNYQCPGCQIQRINVFYSSIASIISSTHSIGRSISVTSFKNSDTWQRGLPSLKDVSTVMVYWNGYGNTPLIIAQQAGKQRFFRKNKDYVNSWIEVSTGQNDLPDGETPTLATLDLSRPAGTYNDGVGNINVTVRNGSIGDGYWRYQYSLCGGLFKVTQVSHNNALLTGVSSQDPLYSISAYYYADILDLEKLLLIELRSSGSSKYTYVYFHRSSKAADEWSNYPESGGETTRLQGNDLTQKLKKEQLPDTRTNPSSTSEFKDHDSISNKSTSPIGPAIGGTVSVLVALVAMVLLVKFWPKIRTRFVGIWNGFGIHKKRKN</sequence>
<keyword evidence="4" id="KW-1185">Reference proteome</keyword>
<evidence type="ECO:0000256" key="2">
    <source>
        <dbReference type="SAM" id="Phobius"/>
    </source>
</evidence>
<dbReference type="Proteomes" id="UP000031512">
    <property type="component" value="Chromosome 3"/>
</dbReference>
<dbReference type="AlphaFoldDB" id="L0B0Y6"/>
<keyword evidence="2" id="KW-1133">Transmembrane helix</keyword>
<keyword evidence="2" id="KW-0812">Transmembrane</keyword>
<feature type="region of interest" description="Disordered" evidence="1">
    <location>
        <begin position="395"/>
        <end position="426"/>
    </location>
</feature>
<feature type="transmembrane region" description="Helical" evidence="2">
    <location>
        <begin position="428"/>
        <end position="449"/>
    </location>
</feature>
<proteinExistence type="predicted"/>
<gene>
    <name evidence="3" type="ORF">BEWA_002060</name>
</gene>
<dbReference type="STRING" id="1537102.L0B0Y6"/>
<evidence type="ECO:0000313" key="4">
    <source>
        <dbReference type="Proteomes" id="UP000031512"/>
    </source>
</evidence>
<dbReference type="KEGG" id="beq:BEWA_002060"/>
<accession>L0B0Y6</accession>
<reference evidence="3 4" key="1">
    <citation type="journal article" date="2012" name="BMC Genomics">
        <title>Comparative genomic analysis and phylogenetic position of Theileria equi.</title>
        <authorList>
            <person name="Kappmeyer L.S."/>
            <person name="Thiagarajan M."/>
            <person name="Herndon D.R."/>
            <person name="Ramsay J.D."/>
            <person name="Caler E."/>
            <person name="Djikeng A."/>
            <person name="Gillespie J.J."/>
            <person name="Lau A.O."/>
            <person name="Roalson E.H."/>
            <person name="Silva J.C."/>
            <person name="Silva M.G."/>
            <person name="Suarez C.E."/>
            <person name="Ueti M.W."/>
            <person name="Nene V.M."/>
            <person name="Mealey R.H."/>
            <person name="Knowles D.P."/>
            <person name="Brayton K.A."/>
        </authorList>
    </citation>
    <scope>NUCLEOTIDE SEQUENCE [LARGE SCALE GENOMIC DNA]</scope>
    <source>
        <strain evidence="3 4">WA</strain>
    </source>
</reference>
<protein>
    <submittedName>
        <fullName evidence="3">Uncharacterized protein</fullName>
    </submittedName>
</protein>
<dbReference type="eggNOG" id="ENOG502RSZ5">
    <property type="taxonomic scope" value="Eukaryota"/>
</dbReference>
<keyword evidence="2" id="KW-0472">Membrane</keyword>